<evidence type="ECO:0000256" key="1">
    <source>
        <dbReference type="ARBA" id="ARBA00022860"/>
    </source>
</evidence>
<dbReference type="AlphaFoldDB" id="A0A2P2JWP9"/>
<sequence>MGKRGKWLSNIKKALSPDSKRKDQKSNKLEKKSLDEQQQQQLDANSSSMVHVEAPSPPSQVEGVKLIETINEENNHAYSVPVATTAEASPALDAIQPAMAVVQVAKAHKFAGRSEEEVAAIQIQTAFRGYMARRALRALRGLVRLKTLMEGPTVKRQAAHTLRCMQALSRVQSQIHSRRIRMSEENQALLRQLLQKHAKELENLRLKEEWDDSLQSKEQIEANLLNKYEAAMRRERTLAYAFSHQQKWKNSSRSGNRMFMTQLYPTWSWSWLERWMTANPWDSWSMTEKELNNDHSSIKSTSHGNGGEISKSYARYLLNSDKPLPSKSEKPSQKATVNSPSTPSKLVTSTITRKLKPASLRSSIGAPDEDSKSTVSMQSDKYRRHSIAGSSVRDDESLGSSSAVPSYMVSTESARAKSKLQSSLAVEKNGTAEKEKGSLGLPKKRLSYPPSPAKPRRHSGPPKVDSNFGAEKTRVVGDGV</sequence>
<feature type="region of interest" description="Disordered" evidence="3">
    <location>
        <begin position="415"/>
        <end position="480"/>
    </location>
</feature>
<dbReference type="EMBL" id="GGEC01017397">
    <property type="protein sequence ID" value="MBW97880.1"/>
    <property type="molecule type" value="Transcribed_RNA"/>
</dbReference>
<proteinExistence type="inferred from homology"/>
<protein>
    <recommendedName>
        <fullName evidence="5">Protein IQ-DOMAIN 1</fullName>
    </recommendedName>
</protein>
<feature type="compositionally biased region" description="Polar residues" evidence="3">
    <location>
        <begin position="415"/>
        <end position="424"/>
    </location>
</feature>
<evidence type="ECO:0000256" key="2">
    <source>
        <dbReference type="ARBA" id="ARBA00024341"/>
    </source>
</evidence>
<feature type="compositionally biased region" description="Basic and acidic residues" evidence="3">
    <location>
        <begin position="18"/>
        <end position="35"/>
    </location>
</feature>
<feature type="compositionally biased region" description="Polar residues" evidence="3">
    <location>
        <begin position="36"/>
        <end position="49"/>
    </location>
</feature>
<dbReference type="PROSITE" id="PS50096">
    <property type="entry name" value="IQ"/>
    <property type="match status" value="1"/>
</dbReference>
<keyword evidence="1" id="KW-0112">Calmodulin-binding</keyword>
<reference evidence="4" key="1">
    <citation type="submission" date="2018-02" db="EMBL/GenBank/DDBJ databases">
        <title>Rhizophora mucronata_Transcriptome.</title>
        <authorList>
            <person name="Meera S.P."/>
            <person name="Sreeshan A."/>
            <person name="Augustine A."/>
        </authorList>
    </citation>
    <scope>NUCLEOTIDE SEQUENCE</scope>
    <source>
        <tissue evidence="4">Leaf</tissue>
    </source>
</reference>
<dbReference type="Gene3D" id="1.20.5.1190">
    <property type="entry name" value="iswi atpase"/>
    <property type="match status" value="1"/>
</dbReference>
<dbReference type="CDD" id="cd23767">
    <property type="entry name" value="IQCD"/>
    <property type="match status" value="1"/>
</dbReference>
<feature type="region of interest" description="Disordered" evidence="3">
    <location>
        <begin position="320"/>
        <end position="403"/>
    </location>
</feature>
<dbReference type="PANTHER" id="PTHR32295">
    <property type="entry name" value="IQ-DOMAIN 5-RELATED"/>
    <property type="match status" value="1"/>
</dbReference>
<dbReference type="Pfam" id="PF00612">
    <property type="entry name" value="IQ"/>
    <property type="match status" value="1"/>
</dbReference>
<dbReference type="PANTHER" id="PTHR32295:SF175">
    <property type="entry name" value="PROTEIN IQ-DOMAIN 2"/>
    <property type="match status" value="1"/>
</dbReference>
<feature type="compositionally biased region" description="Polar residues" evidence="3">
    <location>
        <begin position="333"/>
        <end position="352"/>
    </location>
</feature>
<name>A0A2P2JWP9_RHIMU</name>
<organism evidence="4">
    <name type="scientific">Rhizophora mucronata</name>
    <name type="common">Asiatic mangrove</name>
    <dbReference type="NCBI Taxonomy" id="61149"/>
    <lineage>
        <taxon>Eukaryota</taxon>
        <taxon>Viridiplantae</taxon>
        <taxon>Streptophyta</taxon>
        <taxon>Embryophyta</taxon>
        <taxon>Tracheophyta</taxon>
        <taxon>Spermatophyta</taxon>
        <taxon>Magnoliopsida</taxon>
        <taxon>eudicotyledons</taxon>
        <taxon>Gunneridae</taxon>
        <taxon>Pentapetalae</taxon>
        <taxon>rosids</taxon>
        <taxon>fabids</taxon>
        <taxon>Malpighiales</taxon>
        <taxon>Rhizophoraceae</taxon>
        <taxon>Rhizophora</taxon>
    </lineage>
</organism>
<comment type="similarity">
    <text evidence="2">Belongs to the IQD family.</text>
</comment>
<feature type="compositionally biased region" description="Basic and acidic residues" evidence="3">
    <location>
        <begin position="471"/>
        <end position="480"/>
    </location>
</feature>
<dbReference type="InterPro" id="IPR000048">
    <property type="entry name" value="IQ_motif_EF-hand-BS"/>
</dbReference>
<dbReference type="GO" id="GO:0005516">
    <property type="term" value="F:calmodulin binding"/>
    <property type="evidence" value="ECO:0007669"/>
    <property type="project" value="UniProtKB-KW"/>
</dbReference>
<dbReference type="SMART" id="SM00015">
    <property type="entry name" value="IQ"/>
    <property type="match status" value="1"/>
</dbReference>
<accession>A0A2P2JWP9</accession>
<evidence type="ECO:0000256" key="3">
    <source>
        <dbReference type="SAM" id="MobiDB-lite"/>
    </source>
</evidence>
<evidence type="ECO:0008006" key="5">
    <source>
        <dbReference type="Google" id="ProtNLM"/>
    </source>
</evidence>
<evidence type="ECO:0000313" key="4">
    <source>
        <dbReference type="EMBL" id="MBW97880.1"/>
    </source>
</evidence>
<feature type="region of interest" description="Disordered" evidence="3">
    <location>
        <begin position="1"/>
        <end position="60"/>
    </location>
</feature>